<dbReference type="Pfam" id="PF03466">
    <property type="entry name" value="LysR_substrate"/>
    <property type="match status" value="1"/>
</dbReference>
<dbReference type="InterPro" id="IPR036388">
    <property type="entry name" value="WH-like_DNA-bd_sf"/>
</dbReference>
<protein>
    <submittedName>
        <fullName evidence="6">LysR family transcriptional regulator</fullName>
    </submittedName>
</protein>
<evidence type="ECO:0000259" key="5">
    <source>
        <dbReference type="PROSITE" id="PS50931"/>
    </source>
</evidence>
<dbReference type="PANTHER" id="PTHR30419">
    <property type="entry name" value="HTH-TYPE TRANSCRIPTIONAL REGULATOR YBHD"/>
    <property type="match status" value="1"/>
</dbReference>
<accession>A0A0U1PXC2</accession>
<dbReference type="PRINTS" id="PR00039">
    <property type="entry name" value="HTHLYSR"/>
</dbReference>
<dbReference type="PATRIC" id="fig|1610491.3.peg.2577"/>
<dbReference type="InterPro" id="IPR005119">
    <property type="entry name" value="LysR_subst-bd"/>
</dbReference>
<dbReference type="InterPro" id="IPR036390">
    <property type="entry name" value="WH_DNA-bd_sf"/>
</dbReference>
<evidence type="ECO:0000256" key="4">
    <source>
        <dbReference type="ARBA" id="ARBA00023163"/>
    </source>
</evidence>
<feature type="domain" description="HTH lysR-type" evidence="5">
    <location>
        <begin position="1"/>
        <end position="60"/>
    </location>
</feature>
<evidence type="ECO:0000256" key="3">
    <source>
        <dbReference type="ARBA" id="ARBA00023125"/>
    </source>
</evidence>
<comment type="similarity">
    <text evidence="1">Belongs to the LysR transcriptional regulatory family.</text>
</comment>
<comment type="caution">
    <text evidence="6">The sequence shown here is derived from an EMBL/GenBank/DDBJ whole genome shotgun (WGS) entry which is preliminary data.</text>
</comment>
<dbReference type="Pfam" id="PF00126">
    <property type="entry name" value="HTH_1"/>
    <property type="match status" value="1"/>
</dbReference>
<evidence type="ECO:0000313" key="6">
    <source>
        <dbReference type="EMBL" id="KKW67077.1"/>
    </source>
</evidence>
<dbReference type="GO" id="GO:0003677">
    <property type="term" value="F:DNA binding"/>
    <property type="evidence" value="ECO:0007669"/>
    <property type="project" value="UniProtKB-KW"/>
</dbReference>
<dbReference type="GO" id="GO:0005829">
    <property type="term" value="C:cytosol"/>
    <property type="evidence" value="ECO:0007669"/>
    <property type="project" value="TreeGrafter"/>
</dbReference>
<dbReference type="InterPro" id="IPR050950">
    <property type="entry name" value="HTH-type_LysR_regulators"/>
</dbReference>
<dbReference type="GO" id="GO:0003700">
    <property type="term" value="F:DNA-binding transcription factor activity"/>
    <property type="evidence" value="ECO:0007669"/>
    <property type="project" value="InterPro"/>
</dbReference>
<dbReference type="AlphaFoldDB" id="A0A0U1PXC2"/>
<dbReference type="OrthoDB" id="8839922at2"/>
<dbReference type="PANTHER" id="PTHR30419:SF2">
    <property type="entry name" value="LYSR FAMILY TRANSCRIPTIONAL REGULATOR"/>
    <property type="match status" value="1"/>
</dbReference>
<keyword evidence="2" id="KW-0805">Transcription regulation</keyword>
<dbReference type="Gene3D" id="1.10.10.10">
    <property type="entry name" value="Winged helix-like DNA-binding domain superfamily/Winged helix DNA-binding domain"/>
    <property type="match status" value="1"/>
</dbReference>
<dbReference type="RefSeq" id="WP_046742481.1">
    <property type="nucleotide sequence ID" value="NZ_LBNQ01000037.1"/>
</dbReference>
<evidence type="ECO:0000256" key="2">
    <source>
        <dbReference type="ARBA" id="ARBA00023015"/>
    </source>
</evidence>
<dbReference type="SUPFAM" id="SSF53850">
    <property type="entry name" value="Periplasmic binding protein-like II"/>
    <property type="match status" value="1"/>
</dbReference>
<proteinExistence type="inferred from homology"/>
<keyword evidence="3" id="KW-0238">DNA-binding</keyword>
<evidence type="ECO:0000256" key="1">
    <source>
        <dbReference type="ARBA" id="ARBA00009437"/>
    </source>
</evidence>
<dbReference type="Proteomes" id="UP000050580">
    <property type="component" value="Unassembled WGS sequence"/>
</dbReference>
<name>A0A0U1PXC2_9BURK</name>
<keyword evidence="4" id="KW-0804">Transcription</keyword>
<reference evidence="6 7" key="1">
    <citation type="submission" date="2015-05" db="EMBL/GenBank/DDBJ databases">
        <title>Draft genome sequence of Lampropedia sp. CT6, isolated from the microbial mat of a hot water spring, located at Manikaran, India.</title>
        <authorList>
            <person name="Tripathi C."/>
            <person name="Rani P."/>
            <person name="Mahato N.K."/>
            <person name="Lal R."/>
        </authorList>
    </citation>
    <scope>NUCLEOTIDE SEQUENCE [LARGE SCALE GENOMIC DNA]</scope>
    <source>
        <strain evidence="6 7">CT6</strain>
    </source>
</reference>
<organism evidence="6 7">
    <name type="scientific">Lampropedia cohaerens</name>
    <dbReference type="NCBI Taxonomy" id="1610491"/>
    <lineage>
        <taxon>Bacteria</taxon>
        <taxon>Pseudomonadati</taxon>
        <taxon>Pseudomonadota</taxon>
        <taxon>Betaproteobacteria</taxon>
        <taxon>Burkholderiales</taxon>
        <taxon>Comamonadaceae</taxon>
        <taxon>Lampropedia</taxon>
    </lineage>
</organism>
<gene>
    <name evidence="6" type="ORF">AAV94_12120</name>
</gene>
<dbReference type="EMBL" id="LBNQ01000037">
    <property type="protein sequence ID" value="KKW67077.1"/>
    <property type="molecule type" value="Genomic_DNA"/>
</dbReference>
<dbReference type="SUPFAM" id="SSF46785">
    <property type="entry name" value="Winged helix' DNA-binding domain"/>
    <property type="match status" value="1"/>
</dbReference>
<sequence>MHLHSRAIIYFDMIRRCGSIREAARRLHVSSSAVNRQLLQLEEELQAPLFDRLPTGLQLTPAGEVFSRHVLTVLQDQHRLASELGLLRGVHRGSVSVAAVEGLNADILPLAMRQMHQRHPGITMRVQTCGSTQVVQALIAGEADVGIGFAIERHEHIRQCALRSFGLGAVVPGAHPLAGRARVTFADCAAYPLILPTPALSIWALLQPVMRHFKGRVHVGVEVSSVELGKNLAAQGLGVFFQSRIGLERDIAEGVLAHVPLDAPQAMLSELGVYVRAGRALSPALDAFLQILLQVIERYPQPADPEAVLP</sequence>
<keyword evidence="7" id="KW-1185">Reference proteome</keyword>
<dbReference type="InterPro" id="IPR000847">
    <property type="entry name" value="LysR_HTH_N"/>
</dbReference>
<dbReference type="Gene3D" id="3.40.190.290">
    <property type="match status" value="1"/>
</dbReference>
<evidence type="ECO:0000313" key="7">
    <source>
        <dbReference type="Proteomes" id="UP000050580"/>
    </source>
</evidence>
<dbReference type="PROSITE" id="PS50931">
    <property type="entry name" value="HTH_LYSR"/>
    <property type="match status" value="1"/>
</dbReference>
<dbReference type="STRING" id="1610491.AAV94_12120"/>